<dbReference type="CDD" id="cd00060">
    <property type="entry name" value="FHA"/>
    <property type="match status" value="2"/>
</dbReference>
<evidence type="ECO:0000256" key="1">
    <source>
        <dbReference type="SAM" id="MobiDB-lite"/>
    </source>
</evidence>
<dbReference type="PROSITE" id="PS50006">
    <property type="entry name" value="FHA_DOMAIN"/>
    <property type="match status" value="2"/>
</dbReference>
<dbReference type="AlphaFoldDB" id="A0A4P2R3Z6"/>
<dbReference type="SUPFAM" id="SSF49879">
    <property type="entry name" value="SMAD/FHA domain"/>
    <property type="match status" value="2"/>
</dbReference>
<sequence length="356" mass="38817">MHTEQHEIGIVCGQCDLWSPMGTARCPECANDLALFTPRRGNAPAASARRSPTPAAGSLGARAEPRLDPTSSRGAGRSPKTTSSKSEFAELSQEELMEQARNYVCRSCSSGVPSGHKFCGRCGTAVPPEILNAQTLFFGDMQNPAKAKLILIRGEGMDGLSFHLKAEQHIVGRNGQLVFPDDPFVSPKHANFFYRDGKLVVRDEGSLNGVYIRVRGTIDITPGDTFLAGEQLFRLDPTPRASDGQDPDGTFFYSSPKHPSPFRLTQVLQGGAVGMTVCARGSSLQIGREGGDLNFPVDLYMSGSHCRLEEHNGKFTLTDLNSRNGTYVRIKSERELAHGDYLFIGRKLLRVELNTN</sequence>
<dbReference type="EMBL" id="CP012672">
    <property type="protein sequence ID" value="AUX37777.1"/>
    <property type="molecule type" value="Genomic_DNA"/>
</dbReference>
<protein>
    <submittedName>
        <fullName evidence="3">Phosphopeptide-binding protein</fullName>
    </submittedName>
</protein>
<feature type="compositionally biased region" description="Low complexity" evidence="1">
    <location>
        <begin position="42"/>
        <end position="58"/>
    </location>
</feature>
<dbReference type="Proteomes" id="UP000295497">
    <property type="component" value="Chromosome"/>
</dbReference>
<evidence type="ECO:0000313" key="4">
    <source>
        <dbReference type="Proteomes" id="UP000295497"/>
    </source>
</evidence>
<evidence type="ECO:0000259" key="2">
    <source>
        <dbReference type="PROSITE" id="PS50006"/>
    </source>
</evidence>
<dbReference type="Gene3D" id="2.60.200.20">
    <property type="match status" value="2"/>
</dbReference>
<feature type="domain" description="FHA" evidence="2">
    <location>
        <begin position="181"/>
        <end position="212"/>
    </location>
</feature>
<evidence type="ECO:0000313" key="3">
    <source>
        <dbReference type="EMBL" id="AUX37777.1"/>
    </source>
</evidence>
<dbReference type="InterPro" id="IPR000253">
    <property type="entry name" value="FHA_dom"/>
</dbReference>
<gene>
    <name evidence="3" type="ORF">SOCE836_100090</name>
</gene>
<organism evidence="3 4">
    <name type="scientific">Sorangium cellulosum</name>
    <name type="common">Polyangium cellulosum</name>
    <dbReference type="NCBI Taxonomy" id="56"/>
    <lineage>
        <taxon>Bacteria</taxon>
        <taxon>Pseudomonadati</taxon>
        <taxon>Myxococcota</taxon>
        <taxon>Polyangia</taxon>
        <taxon>Polyangiales</taxon>
        <taxon>Polyangiaceae</taxon>
        <taxon>Sorangium</taxon>
    </lineage>
</organism>
<accession>A0A4P2R3Z6</accession>
<feature type="compositionally biased region" description="Polar residues" evidence="1">
    <location>
        <begin position="69"/>
        <end position="86"/>
    </location>
</feature>
<feature type="region of interest" description="Disordered" evidence="1">
    <location>
        <begin position="42"/>
        <end position="92"/>
    </location>
</feature>
<name>A0A4P2R3Z6_SORCE</name>
<dbReference type="Pfam" id="PF00498">
    <property type="entry name" value="FHA"/>
    <property type="match status" value="2"/>
</dbReference>
<dbReference type="InterPro" id="IPR008984">
    <property type="entry name" value="SMAD_FHA_dom_sf"/>
</dbReference>
<feature type="domain" description="FHA" evidence="2">
    <location>
        <begin position="284"/>
        <end position="328"/>
    </location>
</feature>
<reference evidence="3 4" key="1">
    <citation type="submission" date="2015-09" db="EMBL/GenBank/DDBJ databases">
        <title>Sorangium comparison.</title>
        <authorList>
            <person name="Zaburannyi N."/>
            <person name="Bunk B."/>
            <person name="Overmann J."/>
            <person name="Mueller R."/>
        </authorList>
    </citation>
    <scope>NUCLEOTIDE SEQUENCE [LARGE SCALE GENOMIC DNA]</scope>
    <source>
        <strain evidence="3 4">So ce836</strain>
    </source>
</reference>
<proteinExistence type="predicted"/>